<feature type="domain" description="Sulfatase N-terminal" evidence="7">
    <location>
        <begin position="268"/>
        <end position="534"/>
    </location>
</feature>
<evidence type="ECO:0000313" key="9">
    <source>
        <dbReference type="Proteomes" id="UP000708576"/>
    </source>
</evidence>
<name>A0ABS5JPK4_9BACT</name>
<comment type="subcellular location">
    <subcellularLocation>
        <location evidence="1">Cell membrane</location>
        <topology evidence="1">Multi-pass membrane protein</topology>
    </subcellularLocation>
</comment>
<dbReference type="PANTHER" id="PTHR47371:SF3">
    <property type="entry name" value="PHOSPHOGLYCEROL TRANSFERASE I"/>
    <property type="match status" value="1"/>
</dbReference>
<dbReference type="RefSeq" id="WP_212212021.1">
    <property type="nucleotide sequence ID" value="NZ_JAGUCO010000001.1"/>
</dbReference>
<dbReference type="PANTHER" id="PTHR47371">
    <property type="entry name" value="LIPOTEICHOIC ACID SYNTHASE"/>
    <property type="match status" value="1"/>
</dbReference>
<gene>
    <name evidence="8" type="ORF">KEM10_00345</name>
</gene>
<dbReference type="CDD" id="cd16015">
    <property type="entry name" value="LTA_synthase"/>
    <property type="match status" value="1"/>
</dbReference>
<evidence type="ECO:0000256" key="5">
    <source>
        <dbReference type="ARBA" id="ARBA00023136"/>
    </source>
</evidence>
<evidence type="ECO:0000256" key="4">
    <source>
        <dbReference type="ARBA" id="ARBA00022989"/>
    </source>
</evidence>
<dbReference type="InterPro" id="IPR050448">
    <property type="entry name" value="OpgB/LTA_synthase_biosynth"/>
</dbReference>
<evidence type="ECO:0000256" key="1">
    <source>
        <dbReference type="ARBA" id="ARBA00004651"/>
    </source>
</evidence>
<reference evidence="8 9" key="1">
    <citation type="journal article" date="2015" name="Int. J. Syst. Evol. Microbiol.">
        <title>Carboxylicivirga linearis sp. nov., isolated from a sea cucumber culture pond.</title>
        <authorList>
            <person name="Wang F.Q."/>
            <person name="Zhou Y.X."/>
            <person name="Lin X.Z."/>
            <person name="Chen G.J."/>
            <person name="Du Z.J."/>
        </authorList>
    </citation>
    <scope>NUCLEOTIDE SEQUENCE [LARGE SCALE GENOMIC DNA]</scope>
    <source>
        <strain evidence="8 9">FB218</strain>
    </source>
</reference>
<keyword evidence="3 6" id="KW-0812">Transmembrane</keyword>
<dbReference type="InterPro" id="IPR000917">
    <property type="entry name" value="Sulfatase_N"/>
</dbReference>
<feature type="transmembrane region" description="Helical" evidence="6">
    <location>
        <begin position="137"/>
        <end position="155"/>
    </location>
</feature>
<sequence length="609" mass="69767">MVKQFYIFWSKTILFWILFFALHRLIFIGFNADFIKDTTIKNLFQSFIYGGRMDISIIGYLMMLVVLGQIISIVTLRQFSTRLISWITFGLIVVFTGLLLGDTYLFSFWGRHIDAEAMSFLKDPKVVLWSLEWHQSIGFFVSFVLINGLFILGYKKLVNPTVTRYKLNWKLIGIQLPILLFLGGLLIIPIRGGVGVAPLNTGAAYFSSQRFANQSALNPIWNLMYSLKKIDATQKHYHFMEDEKAEKIFSDLKKESGHYPSVLAVEKPNVVVILLESFAAHVIEPLGGHAVSPNFTKLCKEGILFSNYYSASSRSDKGLVAAIAGYQVMPTYSIIRMPDKTETLSFLPKQFEEAGYNDIMYMYGGDMGFKNMNSFVLQAGFKRTITMSDFPSDYQGEKWGVHDQYTFDRLADEMQSATAPYFYFYFTLSSHEPFDVPMVQMFEDKYHNSVAYTDKCLGDFFDKVKKNGLWNNTLFILMADHSTPGPERFTDDTKERFHIPMLWTGGALAVKDTIINKVGSQTDMARTLLTQCGINDDGFPFSKNLFDEEVNGFAFFDYPDAMGFIQDSLYQVYDNRMRRFIRMENAQNSVDSLKAKAYLQVLSLDHKSR</sequence>
<keyword evidence="4 6" id="KW-1133">Transmembrane helix</keyword>
<evidence type="ECO:0000313" key="8">
    <source>
        <dbReference type="EMBL" id="MBS2096702.1"/>
    </source>
</evidence>
<dbReference type="SUPFAM" id="SSF53649">
    <property type="entry name" value="Alkaline phosphatase-like"/>
    <property type="match status" value="1"/>
</dbReference>
<keyword evidence="2" id="KW-1003">Cell membrane</keyword>
<dbReference type="InterPro" id="IPR012160">
    <property type="entry name" value="LtaS-like"/>
</dbReference>
<dbReference type="Gene3D" id="3.40.720.10">
    <property type="entry name" value="Alkaline Phosphatase, subunit A"/>
    <property type="match status" value="1"/>
</dbReference>
<feature type="transmembrane region" description="Helical" evidence="6">
    <location>
        <begin position="83"/>
        <end position="101"/>
    </location>
</feature>
<dbReference type="PIRSF" id="PIRSF005091">
    <property type="entry name" value="Mmb_sulf_HI1246"/>
    <property type="match status" value="1"/>
</dbReference>
<dbReference type="Pfam" id="PF00884">
    <property type="entry name" value="Sulfatase"/>
    <property type="match status" value="1"/>
</dbReference>
<feature type="transmembrane region" description="Helical" evidence="6">
    <location>
        <begin position="167"/>
        <end position="190"/>
    </location>
</feature>
<evidence type="ECO:0000256" key="6">
    <source>
        <dbReference type="SAM" id="Phobius"/>
    </source>
</evidence>
<comment type="caution">
    <text evidence="8">The sequence shown here is derived from an EMBL/GenBank/DDBJ whole genome shotgun (WGS) entry which is preliminary data.</text>
</comment>
<protein>
    <submittedName>
        <fullName evidence="8">Sulfatase-like hydrolase/transferase</fullName>
    </submittedName>
</protein>
<evidence type="ECO:0000256" key="2">
    <source>
        <dbReference type="ARBA" id="ARBA00022475"/>
    </source>
</evidence>
<dbReference type="Proteomes" id="UP000708576">
    <property type="component" value="Unassembled WGS sequence"/>
</dbReference>
<feature type="transmembrane region" description="Helical" evidence="6">
    <location>
        <begin position="55"/>
        <end position="76"/>
    </location>
</feature>
<organism evidence="8 9">
    <name type="scientific">Carboxylicivirga linearis</name>
    <dbReference type="NCBI Taxonomy" id="1628157"/>
    <lineage>
        <taxon>Bacteria</taxon>
        <taxon>Pseudomonadati</taxon>
        <taxon>Bacteroidota</taxon>
        <taxon>Bacteroidia</taxon>
        <taxon>Marinilabiliales</taxon>
        <taxon>Marinilabiliaceae</taxon>
        <taxon>Carboxylicivirga</taxon>
    </lineage>
</organism>
<accession>A0ABS5JPK4</accession>
<proteinExistence type="predicted"/>
<dbReference type="InterPro" id="IPR017850">
    <property type="entry name" value="Alkaline_phosphatase_core_sf"/>
</dbReference>
<feature type="transmembrane region" description="Helical" evidence="6">
    <location>
        <begin position="12"/>
        <end position="35"/>
    </location>
</feature>
<evidence type="ECO:0000259" key="7">
    <source>
        <dbReference type="Pfam" id="PF00884"/>
    </source>
</evidence>
<dbReference type="Gene3D" id="3.30.1120.80">
    <property type="match status" value="1"/>
</dbReference>
<dbReference type="EMBL" id="JAGUCO010000001">
    <property type="protein sequence ID" value="MBS2096702.1"/>
    <property type="molecule type" value="Genomic_DNA"/>
</dbReference>
<keyword evidence="9" id="KW-1185">Reference proteome</keyword>
<evidence type="ECO:0000256" key="3">
    <source>
        <dbReference type="ARBA" id="ARBA00022692"/>
    </source>
</evidence>
<keyword evidence="5 6" id="KW-0472">Membrane</keyword>